<dbReference type="InterPro" id="IPR011009">
    <property type="entry name" value="Kinase-like_dom_sf"/>
</dbReference>
<dbReference type="CDD" id="cd05154">
    <property type="entry name" value="ACAD10_11_N-like"/>
    <property type="match status" value="1"/>
</dbReference>
<accession>A0ABS5F5M3</accession>
<feature type="domain" description="Aminoglycoside phosphotransferase" evidence="1">
    <location>
        <begin position="37"/>
        <end position="259"/>
    </location>
</feature>
<dbReference type="Pfam" id="PF01636">
    <property type="entry name" value="APH"/>
    <property type="match status" value="1"/>
</dbReference>
<comment type="caution">
    <text evidence="2">The sequence shown here is derived from an EMBL/GenBank/DDBJ whole genome shotgun (WGS) entry which is preliminary data.</text>
</comment>
<dbReference type="Gene3D" id="3.90.1200.10">
    <property type="match status" value="1"/>
</dbReference>
<reference evidence="3" key="1">
    <citation type="journal article" date="2021" name="Syst. Appl. Microbiol.">
        <title>Roseomonas hellenica sp. nov., isolated from roots of wild-growing Alkanna tinctoria.</title>
        <authorList>
            <person name="Rat A."/>
            <person name="Naranjo H.D."/>
            <person name="Lebbe L."/>
            <person name="Cnockaert M."/>
            <person name="Krigas N."/>
            <person name="Grigoriadou K."/>
            <person name="Maloupa E."/>
            <person name="Willems A."/>
        </authorList>
    </citation>
    <scope>NUCLEOTIDE SEQUENCE [LARGE SCALE GENOMIC DNA]</scope>
    <source>
        <strain evidence="3">LMG 31523</strain>
    </source>
</reference>
<evidence type="ECO:0000313" key="2">
    <source>
        <dbReference type="EMBL" id="MBR0667843.1"/>
    </source>
</evidence>
<dbReference type="SUPFAM" id="SSF56112">
    <property type="entry name" value="Protein kinase-like (PK-like)"/>
    <property type="match status" value="1"/>
</dbReference>
<evidence type="ECO:0000259" key="1">
    <source>
        <dbReference type="Pfam" id="PF01636"/>
    </source>
</evidence>
<gene>
    <name evidence="2" type="ORF">GXW71_26040</name>
</gene>
<dbReference type="Gene3D" id="3.30.200.20">
    <property type="entry name" value="Phosphorylase Kinase, domain 1"/>
    <property type="match status" value="1"/>
</dbReference>
<sequence>MQQSSELVPVLERHRFDEAALAAWLRDKLPGFDGPITVRQFQGGQSNPTFHVATPAGDYVLRKKPPGKLLPGAHAVEREYRVIAALAGSAVPVPPARLLCEDAAVIGTPFFVMDAVDGRVLPDRVAQVGTPVEKRAIYADMARVMAALHGVDWRAAGLEGFGKPDGYMARQTALWTRQWEAARAMDLPAMDALARWLPEHLPQDTEATIAHGDFRLGNMMLAPDAPRIVAVLDWELSTIGHPLADLAYCCVTYRLPPEQGGLHGTDFAESGIPTEADFVADYATAAGRPVPEGFDTFIVFSMFRLASIAAGVYRRGLDGNASDARALQWGERTRGIAERAWEIARSL</sequence>
<dbReference type="InterPro" id="IPR052898">
    <property type="entry name" value="ACAD10-like"/>
</dbReference>
<dbReference type="RefSeq" id="WP_211855621.1">
    <property type="nucleotide sequence ID" value="NZ_JAAGBB010000042.1"/>
</dbReference>
<proteinExistence type="predicted"/>
<dbReference type="InterPro" id="IPR002575">
    <property type="entry name" value="Aminoglycoside_PTrfase"/>
</dbReference>
<name>A0ABS5F5M3_9PROT</name>
<protein>
    <submittedName>
        <fullName evidence="2">Phosphotransferase family protein</fullName>
    </submittedName>
</protein>
<evidence type="ECO:0000313" key="3">
    <source>
        <dbReference type="Proteomes" id="UP001196870"/>
    </source>
</evidence>
<dbReference type="Proteomes" id="UP001196870">
    <property type="component" value="Unassembled WGS sequence"/>
</dbReference>
<dbReference type="InterPro" id="IPR041726">
    <property type="entry name" value="ACAD10_11_N"/>
</dbReference>
<keyword evidence="3" id="KW-1185">Reference proteome</keyword>
<dbReference type="EMBL" id="JAAGBB010000042">
    <property type="protein sequence ID" value="MBR0667843.1"/>
    <property type="molecule type" value="Genomic_DNA"/>
</dbReference>
<dbReference type="PANTHER" id="PTHR47829">
    <property type="entry name" value="HYDROLASE, PUTATIVE (AFU_ORTHOLOGUE AFUA_1G12880)-RELATED"/>
    <property type="match status" value="1"/>
</dbReference>
<organism evidence="2 3">
    <name type="scientific">Plastoroseomonas hellenica</name>
    <dbReference type="NCBI Taxonomy" id="2687306"/>
    <lineage>
        <taxon>Bacteria</taxon>
        <taxon>Pseudomonadati</taxon>
        <taxon>Pseudomonadota</taxon>
        <taxon>Alphaproteobacteria</taxon>
        <taxon>Acetobacterales</taxon>
        <taxon>Acetobacteraceae</taxon>
        <taxon>Plastoroseomonas</taxon>
    </lineage>
</organism>
<dbReference type="PANTHER" id="PTHR47829:SF1">
    <property type="entry name" value="HAD FAMILY PHOSPHATASE"/>
    <property type="match status" value="1"/>
</dbReference>